<dbReference type="EMBL" id="QFFI01000021">
    <property type="protein sequence ID" value="PWG62221.1"/>
    <property type="molecule type" value="Genomic_DNA"/>
</dbReference>
<dbReference type="InterPro" id="IPR014177">
    <property type="entry name" value="Formate_DH_TAT-contain"/>
</dbReference>
<dbReference type="NCBIfam" id="TIGR02811">
    <property type="entry name" value="formate_TAT"/>
    <property type="match status" value="1"/>
</dbReference>
<accession>A0A2U2MZ05</accession>
<organism evidence="2 3">
    <name type="scientific">Sediminicurvatus halobius</name>
    <dbReference type="NCBI Taxonomy" id="2182432"/>
    <lineage>
        <taxon>Bacteria</taxon>
        <taxon>Pseudomonadati</taxon>
        <taxon>Pseudomonadota</taxon>
        <taxon>Gammaproteobacteria</taxon>
        <taxon>Chromatiales</taxon>
        <taxon>Ectothiorhodospiraceae</taxon>
        <taxon>Sediminicurvatus</taxon>
    </lineage>
</organism>
<dbReference type="InterPro" id="IPR006311">
    <property type="entry name" value="TAT_signal"/>
</dbReference>
<sequence length="71" mass="7331">MSANHPRNDSRRRFLKGLVIGGAAAGIAAGGSAGALAAPVTAKPANAAEKPARKGYQETAHVRRYYDLARG</sequence>
<dbReference type="AlphaFoldDB" id="A0A2U2MZ05"/>
<comment type="caution">
    <text evidence="2">The sequence shown here is derived from an EMBL/GenBank/DDBJ whole genome shotgun (WGS) entry which is preliminary data.</text>
</comment>
<evidence type="ECO:0000313" key="2">
    <source>
        <dbReference type="EMBL" id="PWG62221.1"/>
    </source>
</evidence>
<keyword evidence="3" id="KW-1185">Reference proteome</keyword>
<evidence type="ECO:0008006" key="4">
    <source>
        <dbReference type="Google" id="ProtNLM"/>
    </source>
</evidence>
<feature type="signal peptide" evidence="1">
    <location>
        <begin position="1"/>
        <end position="37"/>
    </location>
</feature>
<dbReference type="Proteomes" id="UP000245474">
    <property type="component" value="Unassembled WGS sequence"/>
</dbReference>
<evidence type="ECO:0000313" key="3">
    <source>
        <dbReference type="Proteomes" id="UP000245474"/>
    </source>
</evidence>
<gene>
    <name evidence="2" type="ORF">DEM34_13005</name>
</gene>
<dbReference type="PROSITE" id="PS51318">
    <property type="entry name" value="TAT"/>
    <property type="match status" value="1"/>
</dbReference>
<dbReference type="PIRSF" id="PIRSF036704">
    <property type="entry name" value="UCP036704"/>
    <property type="match status" value="1"/>
</dbReference>
<feature type="chain" id="PRO_5015645094" description="Formate dehydrogenase" evidence="1">
    <location>
        <begin position="38"/>
        <end position="71"/>
    </location>
</feature>
<reference evidence="2 3" key="1">
    <citation type="submission" date="2018-05" db="EMBL/GenBank/DDBJ databases">
        <title>Spiribacter halobius sp. nov., a moderately halophilic bacterium isolated from marine solar saltern.</title>
        <authorList>
            <person name="Zheng W.-S."/>
            <person name="Lu D.-C."/>
            <person name="Du Z.-J."/>
        </authorList>
    </citation>
    <scope>NUCLEOTIDE SEQUENCE [LARGE SCALE GENOMIC DNA]</scope>
    <source>
        <strain evidence="2 3">E85</strain>
    </source>
</reference>
<dbReference type="RefSeq" id="WP_109679255.1">
    <property type="nucleotide sequence ID" value="NZ_CP086615.1"/>
</dbReference>
<evidence type="ECO:0000256" key="1">
    <source>
        <dbReference type="SAM" id="SignalP"/>
    </source>
</evidence>
<proteinExistence type="predicted"/>
<keyword evidence="1" id="KW-0732">Signal</keyword>
<name>A0A2U2MZ05_9GAMM</name>
<protein>
    <recommendedName>
        <fullName evidence="4">Formate dehydrogenase</fullName>
    </recommendedName>
</protein>